<dbReference type="PRINTS" id="PR01663">
    <property type="entry name" value="MCMPROTEIN7"/>
</dbReference>
<dbReference type="PANTHER" id="PTHR11630:SF26">
    <property type="entry name" value="DNA REPLICATION LICENSING FACTOR MCM7"/>
    <property type="match status" value="1"/>
</dbReference>
<dbReference type="VEuPathDB" id="CryptoDB:Vbra_8303"/>
<dbReference type="FunFam" id="3.40.50.300:FF:000501">
    <property type="entry name" value="DNA replication licensing factor MCM7"/>
    <property type="match status" value="1"/>
</dbReference>
<organism evidence="13 14">
    <name type="scientific">Vitrella brassicaformis (strain CCMP3155)</name>
    <dbReference type="NCBI Taxonomy" id="1169540"/>
    <lineage>
        <taxon>Eukaryota</taxon>
        <taxon>Sar</taxon>
        <taxon>Alveolata</taxon>
        <taxon>Colpodellida</taxon>
        <taxon>Vitrellaceae</taxon>
        <taxon>Vitrella</taxon>
    </lineage>
</organism>
<evidence type="ECO:0000256" key="1">
    <source>
        <dbReference type="ARBA" id="ARBA00004123"/>
    </source>
</evidence>
<evidence type="ECO:0000256" key="10">
    <source>
        <dbReference type="RuleBase" id="RU004070"/>
    </source>
</evidence>
<comment type="similarity">
    <text evidence="10">Belongs to the MCM family.</text>
</comment>
<dbReference type="Gene3D" id="3.40.50.300">
    <property type="entry name" value="P-loop containing nucleotide triphosphate hydrolases"/>
    <property type="match status" value="1"/>
</dbReference>
<dbReference type="OMA" id="AQHVTYV"/>
<dbReference type="SMART" id="SM00382">
    <property type="entry name" value="AAA"/>
    <property type="match status" value="1"/>
</dbReference>
<dbReference type="Gene3D" id="2.20.28.10">
    <property type="match status" value="1"/>
</dbReference>
<dbReference type="STRING" id="1169540.A0A0G4EVM6"/>
<keyword evidence="4 11" id="KW-0378">Hydrolase</keyword>
<dbReference type="Pfam" id="PF14551">
    <property type="entry name" value="MCM_N"/>
    <property type="match status" value="1"/>
</dbReference>
<protein>
    <recommendedName>
        <fullName evidence="11">DNA replication licensing factor MCM7</fullName>
        <ecNumber evidence="11">3.6.4.12</ecNumber>
    </recommendedName>
</protein>
<evidence type="ECO:0000313" key="14">
    <source>
        <dbReference type="Proteomes" id="UP000041254"/>
    </source>
</evidence>
<keyword evidence="9 11" id="KW-0131">Cell cycle</keyword>
<dbReference type="GO" id="GO:0000727">
    <property type="term" value="P:double-strand break repair via break-induced replication"/>
    <property type="evidence" value="ECO:0007669"/>
    <property type="project" value="TreeGrafter"/>
</dbReference>
<dbReference type="PROSITE" id="PS50051">
    <property type="entry name" value="MCM_2"/>
    <property type="match status" value="1"/>
</dbReference>
<sequence>MATHLPVLRYRDRLSVTYGKYGEHKEKLKDFLRTYETTEPDYRRHRVHDRKKYRAQMQGIIDGESKVLQFFLDDYEKYEQGDGESAFLEQLLQNTKRNLSLIYQAVDEELEQMKMEEEILLPQYPTAQDLRNFWRKREIKKAIEDGMDAEAAVASYPPEIFRTYEVHLVPPMSPDSELAKKVETLDLRQVRSQCVGSFVKLDGTVTKVDSVKPKTVVAAYVCQTCGAESCQVVSEGLQFMPVTKCGTERCRKARKNQGQMALDARFSKFSSFQQIRVQEPAWQVPEGNVPRSMTCVLEGHNTRKLMPGDCATVAGIYMPERKTGYQGLVEGMVSDCYLEVHYINKHKKGYEDKDVMSQDDLRRLDADRRSGVDMLERLSQSIAPEIYGHEDVKRALLLLLVGGATKTQKDGMKTRGDIHILLMGDPGVAKSQLLRALTKIAPRAVYTTGKGTSGVGLTASVVRDKNTNEMSLDGGALVLADNGVCCIDEFDKMEESDRTAIHEVMEQQTISIAKAGITTQLNARASILAAANPKYGRYDLRKSAMVNMDLPAALLSRFDLQFLILDEQDVDRDRQLARHVLTVHQSGRPPAAHSGDHYSAAIIRSMVAFAKNKEPKMDSDLIDSVVSKYVELRSRERGMRPDQCTNYTTPRTLLAIMRLSQAIARLRFSDRITEADFDEALRLMTASKQSVMRPRGEDDDYLAPPDLNDTKTIILGIIVDMHRKLKRQNPAGNHGIKKEDIKTKIIAQNYSEEDMNECIRLYTALKVLLLGGEDGDIVYVVNERGYEQATQGTE</sequence>
<dbReference type="InterPro" id="IPR018525">
    <property type="entry name" value="MCM_CS"/>
</dbReference>
<dbReference type="SUPFAM" id="SSF52540">
    <property type="entry name" value="P-loop containing nucleoside triphosphate hydrolases"/>
    <property type="match status" value="1"/>
</dbReference>
<dbReference type="GO" id="GO:0006270">
    <property type="term" value="P:DNA replication initiation"/>
    <property type="evidence" value="ECO:0007669"/>
    <property type="project" value="InterPro"/>
</dbReference>
<dbReference type="Pfam" id="PF00493">
    <property type="entry name" value="MCM"/>
    <property type="match status" value="1"/>
</dbReference>
<dbReference type="InterPro" id="IPR033762">
    <property type="entry name" value="MCM_OB"/>
</dbReference>
<evidence type="ECO:0000256" key="11">
    <source>
        <dbReference type="RuleBase" id="RU365012"/>
    </source>
</evidence>
<name>A0A0G4EVM6_VITBC</name>
<dbReference type="InParanoid" id="A0A0G4EVM6"/>
<dbReference type="SUPFAM" id="SSF50249">
    <property type="entry name" value="Nucleic acid-binding proteins"/>
    <property type="match status" value="1"/>
</dbReference>
<dbReference type="GO" id="GO:0006271">
    <property type="term" value="P:DNA strand elongation involved in DNA replication"/>
    <property type="evidence" value="ECO:0007669"/>
    <property type="project" value="TreeGrafter"/>
</dbReference>
<dbReference type="EC" id="3.6.4.12" evidence="11"/>
<evidence type="ECO:0000256" key="2">
    <source>
        <dbReference type="ARBA" id="ARBA00022705"/>
    </source>
</evidence>
<dbReference type="EMBL" id="CDMY01000324">
    <property type="protein sequence ID" value="CEM02344.1"/>
    <property type="molecule type" value="Genomic_DNA"/>
</dbReference>
<dbReference type="InterPro" id="IPR041562">
    <property type="entry name" value="MCM_lid"/>
</dbReference>
<proteinExistence type="inferred from homology"/>
<keyword evidence="5 11" id="KW-0347">Helicase</keyword>
<dbReference type="FunCoup" id="A0A0G4EVM6">
    <property type="interactions" value="538"/>
</dbReference>
<keyword evidence="7 10" id="KW-0238">DNA-binding</keyword>
<dbReference type="AlphaFoldDB" id="A0A0G4EVM6"/>
<dbReference type="InterPro" id="IPR008050">
    <property type="entry name" value="MCM7"/>
</dbReference>
<evidence type="ECO:0000259" key="12">
    <source>
        <dbReference type="PROSITE" id="PS50051"/>
    </source>
</evidence>
<dbReference type="InterPro" id="IPR012340">
    <property type="entry name" value="NA-bd_OB-fold"/>
</dbReference>
<evidence type="ECO:0000256" key="7">
    <source>
        <dbReference type="ARBA" id="ARBA00023125"/>
    </source>
</evidence>
<evidence type="ECO:0000313" key="13">
    <source>
        <dbReference type="EMBL" id="CEM02344.1"/>
    </source>
</evidence>
<dbReference type="Pfam" id="PF17855">
    <property type="entry name" value="MCM_lid"/>
    <property type="match status" value="1"/>
</dbReference>
<reference evidence="13 14" key="1">
    <citation type="submission" date="2014-11" db="EMBL/GenBank/DDBJ databases">
        <authorList>
            <person name="Zhu J."/>
            <person name="Qi W."/>
            <person name="Song R."/>
        </authorList>
    </citation>
    <scope>NUCLEOTIDE SEQUENCE [LARGE SCALE GENOMIC DNA]</scope>
</reference>
<dbReference type="GO" id="GO:0017116">
    <property type="term" value="F:single-stranded DNA helicase activity"/>
    <property type="evidence" value="ECO:0007669"/>
    <property type="project" value="TreeGrafter"/>
</dbReference>
<feature type="domain" description="MCM C-terminal AAA(+) ATPase" evidence="12">
    <location>
        <begin position="374"/>
        <end position="580"/>
    </location>
</feature>
<gene>
    <name evidence="11" type="primary">MCM7</name>
    <name evidence="13" type="ORF">Vbra_8303</name>
</gene>
<dbReference type="PROSITE" id="PS00847">
    <property type="entry name" value="MCM_1"/>
    <property type="match status" value="1"/>
</dbReference>
<dbReference type="PANTHER" id="PTHR11630">
    <property type="entry name" value="DNA REPLICATION LICENSING FACTOR MCM FAMILY MEMBER"/>
    <property type="match status" value="1"/>
</dbReference>
<dbReference type="Gene3D" id="2.40.50.140">
    <property type="entry name" value="Nucleic acid-binding proteins"/>
    <property type="match status" value="1"/>
</dbReference>
<comment type="function">
    <text evidence="11">Acts as component of the MCM2-7 complex (MCM complex) which is the replicative helicase essential for 'once per cell cycle' DNA replication initiation and elongation in eukaryotic cells. The active ATPase sites in the MCM2-7 ring are formed through the interaction surfaces of two neighboring subunits such that a critical structure of a conserved arginine finger motif is provided in trans relative to the ATP-binding site of the Walker A box of the adjacent subunit. The six ATPase active sites, however, are likely to contribute differentially to the complex helicase activity.</text>
</comment>
<dbReference type="InterPro" id="IPR001208">
    <property type="entry name" value="MCM_dom"/>
</dbReference>
<dbReference type="GO" id="GO:0005524">
    <property type="term" value="F:ATP binding"/>
    <property type="evidence" value="ECO:0007669"/>
    <property type="project" value="UniProtKB-KW"/>
</dbReference>
<keyword evidence="8 11" id="KW-0539">Nucleus</keyword>
<accession>A0A0G4EVM6</accession>
<dbReference type="GO" id="GO:0005634">
    <property type="term" value="C:nucleus"/>
    <property type="evidence" value="ECO:0007669"/>
    <property type="project" value="UniProtKB-SubCell"/>
</dbReference>
<comment type="catalytic activity">
    <reaction evidence="11">
        <text>ATP + H2O = ADP + phosphate + H(+)</text>
        <dbReference type="Rhea" id="RHEA:13065"/>
        <dbReference type="ChEBI" id="CHEBI:15377"/>
        <dbReference type="ChEBI" id="CHEBI:15378"/>
        <dbReference type="ChEBI" id="CHEBI:30616"/>
        <dbReference type="ChEBI" id="CHEBI:43474"/>
        <dbReference type="ChEBI" id="CHEBI:456216"/>
        <dbReference type="EC" id="3.6.4.12"/>
    </reaction>
</comment>
<evidence type="ECO:0000256" key="3">
    <source>
        <dbReference type="ARBA" id="ARBA00022741"/>
    </source>
</evidence>
<evidence type="ECO:0000256" key="4">
    <source>
        <dbReference type="ARBA" id="ARBA00022801"/>
    </source>
</evidence>
<keyword evidence="2 11" id="KW-0235">DNA replication</keyword>
<dbReference type="PhylomeDB" id="A0A0G4EVM6"/>
<dbReference type="GO" id="GO:0003697">
    <property type="term" value="F:single-stranded DNA binding"/>
    <property type="evidence" value="ECO:0007669"/>
    <property type="project" value="TreeGrafter"/>
</dbReference>
<dbReference type="InterPro" id="IPR031327">
    <property type="entry name" value="MCM"/>
</dbReference>
<dbReference type="GO" id="GO:0016887">
    <property type="term" value="F:ATP hydrolysis activity"/>
    <property type="evidence" value="ECO:0007669"/>
    <property type="project" value="RHEA"/>
</dbReference>
<dbReference type="GO" id="GO:0042555">
    <property type="term" value="C:MCM complex"/>
    <property type="evidence" value="ECO:0007669"/>
    <property type="project" value="InterPro"/>
</dbReference>
<dbReference type="PRINTS" id="PR01657">
    <property type="entry name" value="MCMFAMILY"/>
</dbReference>
<evidence type="ECO:0000256" key="6">
    <source>
        <dbReference type="ARBA" id="ARBA00022840"/>
    </source>
</evidence>
<dbReference type="InterPro" id="IPR027417">
    <property type="entry name" value="P-loop_NTPase"/>
</dbReference>
<evidence type="ECO:0000256" key="5">
    <source>
        <dbReference type="ARBA" id="ARBA00022806"/>
    </source>
</evidence>
<dbReference type="OrthoDB" id="271325at2759"/>
<dbReference type="InterPro" id="IPR027925">
    <property type="entry name" value="MCM_N"/>
</dbReference>
<evidence type="ECO:0000256" key="8">
    <source>
        <dbReference type="ARBA" id="ARBA00023242"/>
    </source>
</evidence>
<dbReference type="InterPro" id="IPR003593">
    <property type="entry name" value="AAA+_ATPase"/>
</dbReference>
<keyword evidence="14" id="KW-1185">Reference proteome</keyword>
<comment type="subcellular location">
    <subcellularLocation>
        <location evidence="1 11">Nucleus</location>
    </subcellularLocation>
</comment>
<keyword evidence="3 10" id="KW-0547">Nucleotide-binding</keyword>
<evidence type="ECO:0000256" key="9">
    <source>
        <dbReference type="ARBA" id="ARBA00023306"/>
    </source>
</evidence>
<dbReference type="SMART" id="SM00350">
    <property type="entry name" value="MCM"/>
    <property type="match status" value="1"/>
</dbReference>
<keyword evidence="6 10" id="KW-0067">ATP-binding</keyword>
<dbReference type="Pfam" id="PF17207">
    <property type="entry name" value="MCM_OB"/>
    <property type="match status" value="1"/>
</dbReference>
<dbReference type="Proteomes" id="UP000041254">
    <property type="component" value="Unassembled WGS sequence"/>
</dbReference>